<evidence type="ECO:0000313" key="2">
    <source>
        <dbReference type="EMBL" id="MBW8682929.1"/>
    </source>
</evidence>
<name>A0ABS7G5M6_9BACT</name>
<comment type="caution">
    <text evidence="2">The sequence shown here is derived from an EMBL/GenBank/DDBJ whole genome shotgun (WGS) entry which is preliminary data.</text>
</comment>
<dbReference type="Proteomes" id="UP000812961">
    <property type="component" value="Unassembled WGS sequence"/>
</dbReference>
<feature type="signal peptide" evidence="1">
    <location>
        <begin position="1"/>
        <end position="22"/>
    </location>
</feature>
<feature type="chain" id="PRO_5045679111" description="DUF4468 domain-containing protein" evidence="1">
    <location>
        <begin position="23"/>
        <end position="196"/>
    </location>
</feature>
<evidence type="ECO:0000256" key="1">
    <source>
        <dbReference type="SAM" id="SignalP"/>
    </source>
</evidence>
<accession>A0ABS7G5M6</accession>
<reference evidence="2 3" key="1">
    <citation type="submission" date="2021-08" db="EMBL/GenBank/DDBJ databases">
        <title>The genome sequence of Chitinophaga sp. B61.</title>
        <authorList>
            <person name="Zhang X."/>
        </authorList>
    </citation>
    <scope>NUCLEOTIDE SEQUENCE [LARGE SCALE GENOMIC DNA]</scope>
    <source>
        <strain evidence="2 3">B61</strain>
    </source>
</reference>
<proteinExistence type="predicted"/>
<evidence type="ECO:0000313" key="3">
    <source>
        <dbReference type="Proteomes" id="UP000812961"/>
    </source>
</evidence>
<evidence type="ECO:0008006" key="4">
    <source>
        <dbReference type="Google" id="ProtNLM"/>
    </source>
</evidence>
<dbReference type="RefSeq" id="WP_220248163.1">
    <property type="nucleotide sequence ID" value="NZ_JAICCF010000001.1"/>
</dbReference>
<protein>
    <recommendedName>
        <fullName evidence="4">DUF4468 domain-containing protein</fullName>
    </recommendedName>
</protein>
<keyword evidence="1" id="KW-0732">Signal</keyword>
<dbReference type="EMBL" id="JAICCF010000001">
    <property type="protein sequence ID" value="MBW8682929.1"/>
    <property type="molecule type" value="Genomic_DNA"/>
</dbReference>
<gene>
    <name evidence="2" type="ORF">K1Y79_01165</name>
</gene>
<keyword evidence="3" id="KW-1185">Reference proteome</keyword>
<sequence>MKKLVAGLLMTGLLFVGLNVNAQTIVKGNLSALKGATGVNVVFTYNGLTVGKEGKEENYLKRKKQEKDSKEPGSGDKWIEQWNADKEKRYKPKFIQLLSKYTEWQLNEDTKEKYTMVVNTTFLEPGYYVGVSAGHARLNLEISIYEADNMNKALCRITMEDVKAGKGQFDTASRVSEAYAKAGKMIAKFIMKNSKK</sequence>
<organism evidence="2 3">
    <name type="scientific">Chitinophaga rhizophila</name>
    <dbReference type="NCBI Taxonomy" id="2866212"/>
    <lineage>
        <taxon>Bacteria</taxon>
        <taxon>Pseudomonadati</taxon>
        <taxon>Bacteroidota</taxon>
        <taxon>Chitinophagia</taxon>
        <taxon>Chitinophagales</taxon>
        <taxon>Chitinophagaceae</taxon>
        <taxon>Chitinophaga</taxon>
    </lineage>
</organism>